<dbReference type="Proteomes" id="UP001293254">
    <property type="component" value="Unassembled WGS sequence"/>
</dbReference>
<reference evidence="1" key="2">
    <citation type="journal article" date="2024" name="Plant">
        <title>Genomic evolution and insights into agronomic trait innovations of Sesamum species.</title>
        <authorList>
            <person name="Miao H."/>
            <person name="Wang L."/>
            <person name="Qu L."/>
            <person name="Liu H."/>
            <person name="Sun Y."/>
            <person name="Le M."/>
            <person name="Wang Q."/>
            <person name="Wei S."/>
            <person name="Zheng Y."/>
            <person name="Lin W."/>
            <person name="Duan Y."/>
            <person name="Cao H."/>
            <person name="Xiong S."/>
            <person name="Wang X."/>
            <person name="Wei L."/>
            <person name="Li C."/>
            <person name="Ma Q."/>
            <person name="Ju M."/>
            <person name="Zhao R."/>
            <person name="Li G."/>
            <person name="Mu C."/>
            <person name="Tian Q."/>
            <person name="Mei H."/>
            <person name="Zhang T."/>
            <person name="Gao T."/>
            <person name="Zhang H."/>
        </authorList>
    </citation>
    <scope>NUCLEOTIDE SEQUENCE</scope>
    <source>
        <strain evidence="1">3651</strain>
    </source>
</reference>
<protein>
    <submittedName>
        <fullName evidence="1">Uncharacterized protein</fullName>
    </submittedName>
</protein>
<comment type="caution">
    <text evidence="1">The sequence shown here is derived from an EMBL/GenBank/DDBJ whole genome shotgun (WGS) entry which is preliminary data.</text>
</comment>
<dbReference type="EMBL" id="JACGWO010000004">
    <property type="protein sequence ID" value="KAK4428286.1"/>
    <property type="molecule type" value="Genomic_DNA"/>
</dbReference>
<keyword evidence="2" id="KW-1185">Reference proteome</keyword>
<reference evidence="1" key="1">
    <citation type="submission" date="2020-06" db="EMBL/GenBank/DDBJ databases">
        <authorList>
            <person name="Li T."/>
            <person name="Hu X."/>
            <person name="Zhang T."/>
            <person name="Song X."/>
            <person name="Zhang H."/>
            <person name="Dai N."/>
            <person name="Sheng W."/>
            <person name="Hou X."/>
            <person name="Wei L."/>
        </authorList>
    </citation>
    <scope>NUCLEOTIDE SEQUENCE</scope>
    <source>
        <strain evidence="1">3651</strain>
        <tissue evidence="1">Leaf</tissue>
    </source>
</reference>
<proteinExistence type="predicted"/>
<gene>
    <name evidence="1" type="ORF">Salat_1128200</name>
</gene>
<name>A0AAE2CN48_9LAMI</name>
<organism evidence="1 2">
    <name type="scientific">Sesamum alatum</name>
    <dbReference type="NCBI Taxonomy" id="300844"/>
    <lineage>
        <taxon>Eukaryota</taxon>
        <taxon>Viridiplantae</taxon>
        <taxon>Streptophyta</taxon>
        <taxon>Embryophyta</taxon>
        <taxon>Tracheophyta</taxon>
        <taxon>Spermatophyta</taxon>
        <taxon>Magnoliopsida</taxon>
        <taxon>eudicotyledons</taxon>
        <taxon>Gunneridae</taxon>
        <taxon>Pentapetalae</taxon>
        <taxon>asterids</taxon>
        <taxon>lamiids</taxon>
        <taxon>Lamiales</taxon>
        <taxon>Pedaliaceae</taxon>
        <taxon>Sesamum</taxon>
    </lineage>
</organism>
<evidence type="ECO:0000313" key="1">
    <source>
        <dbReference type="EMBL" id="KAK4428286.1"/>
    </source>
</evidence>
<evidence type="ECO:0000313" key="2">
    <source>
        <dbReference type="Proteomes" id="UP001293254"/>
    </source>
</evidence>
<dbReference type="AlphaFoldDB" id="A0AAE2CN48"/>
<sequence length="127" mass="14907">MRSSVKRRWVIFNFSHFGWKLKIELNVFLLINREKSDNGTVAFNDCQDEVPCCVPPHHIVEKTSVPVSHFKEVDFCLLIEEVLFSFSKEDDLLPKVPQRVLKSNIPKVRFKMELCILQCEIRLFSPD</sequence>
<accession>A0AAE2CN48</accession>